<protein>
    <submittedName>
        <fullName evidence="8">RNA polymerase sigma factor</fullName>
    </submittedName>
</protein>
<dbReference type="PANTHER" id="PTHR43133">
    <property type="entry name" value="RNA POLYMERASE ECF-TYPE SIGMA FACTO"/>
    <property type="match status" value="1"/>
</dbReference>
<dbReference type="PANTHER" id="PTHR43133:SF8">
    <property type="entry name" value="RNA POLYMERASE SIGMA FACTOR HI_1459-RELATED"/>
    <property type="match status" value="1"/>
</dbReference>
<dbReference type="Pfam" id="PF08281">
    <property type="entry name" value="Sigma70_r4_2"/>
    <property type="match status" value="1"/>
</dbReference>
<dbReference type="EMBL" id="JBHTMK010000055">
    <property type="protein sequence ID" value="MFD1372259.1"/>
    <property type="molecule type" value="Genomic_DNA"/>
</dbReference>
<evidence type="ECO:0000256" key="4">
    <source>
        <dbReference type="ARBA" id="ARBA00023125"/>
    </source>
</evidence>
<organism evidence="8 9">
    <name type="scientific">Actinoplanes sichuanensis</name>
    <dbReference type="NCBI Taxonomy" id="512349"/>
    <lineage>
        <taxon>Bacteria</taxon>
        <taxon>Bacillati</taxon>
        <taxon>Actinomycetota</taxon>
        <taxon>Actinomycetes</taxon>
        <taxon>Micromonosporales</taxon>
        <taxon>Micromonosporaceae</taxon>
        <taxon>Actinoplanes</taxon>
    </lineage>
</organism>
<name>A0ABW4AN99_9ACTN</name>
<dbReference type="Gene3D" id="1.10.10.10">
    <property type="entry name" value="Winged helix-like DNA-binding domain superfamily/Winged helix DNA-binding domain"/>
    <property type="match status" value="1"/>
</dbReference>
<keyword evidence="5" id="KW-0804">Transcription</keyword>
<dbReference type="InterPro" id="IPR007627">
    <property type="entry name" value="RNA_pol_sigma70_r2"/>
</dbReference>
<comment type="similarity">
    <text evidence="1">Belongs to the sigma-70 factor family. ECF subfamily.</text>
</comment>
<dbReference type="InterPro" id="IPR013324">
    <property type="entry name" value="RNA_pol_sigma_r3/r4-like"/>
</dbReference>
<dbReference type="SUPFAM" id="SSF88659">
    <property type="entry name" value="Sigma3 and sigma4 domains of RNA polymerase sigma factors"/>
    <property type="match status" value="1"/>
</dbReference>
<evidence type="ECO:0000313" key="9">
    <source>
        <dbReference type="Proteomes" id="UP001597183"/>
    </source>
</evidence>
<evidence type="ECO:0000256" key="5">
    <source>
        <dbReference type="ARBA" id="ARBA00023163"/>
    </source>
</evidence>
<dbReference type="RefSeq" id="WP_317796303.1">
    <property type="nucleotide sequence ID" value="NZ_AP028461.1"/>
</dbReference>
<keyword evidence="4" id="KW-0238">DNA-binding</keyword>
<dbReference type="InterPro" id="IPR013325">
    <property type="entry name" value="RNA_pol_sigma_r2"/>
</dbReference>
<dbReference type="InterPro" id="IPR013249">
    <property type="entry name" value="RNA_pol_sigma70_r4_t2"/>
</dbReference>
<dbReference type="Gene3D" id="1.10.1740.10">
    <property type="match status" value="1"/>
</dbReference>
<keyword evidence="3" id="KW-0731">Sigma factor</keyword>
<dbReference type="InterPro" id="IPR014284">
    <property type="entry name" value="RNA_pol_sigma-70_dom"/>
</dbReference>
<evidence type="ECO:0000313" key="8">
    <source>
        <dbReference type="EMBL" id="MFD1372259.1"/>
    </source>
</evidence>
<evidence type="ECO:0000259" key="7">
    <source>
        <dbReference type="Pfam" id="PF08281"/>
    </source>
</evidence>
<sequence length="151" mass="16754">MTFEDWVRPHLGAMARLAARLAPYADRDDVVQEALARAWLKRHQYDTARGTPAAWLLAITADQARKAARRFRGTTAEVPDGGVAAEWDARMDVRRAMRQLTDRQRLAIDCHYFVGLSTAETAAVMDCSVGTVKSTLADARLRLRTLLAVTG</sequence>
<feature type="domain" description="RNA polymerase sigma factor 70 region 4 type 2" evidence="7">
    <location>
        <begin position="91"/>
        <end position="143"/>
    </location>
</feature>
<evidence type="ECO:0000256" key="1">
    <source>
        <dbReference type="ARBA" id="ARBA00010641"/>
    </source>
</evidence>
<dbReference type="InterPro" id="IPR039425">
    <property type="entry name" value="RNA_pol_sigma-70-like"/>
</dbReference>
<feature type="domain" description="RNA polymerase sigma-70 region 2" evidence="6">
    <location>
        <begin position="7"/>
        <end position="70"/>
    </location>
</feature>
<dbReference type="SUPFAM" id="SSF88946">
    <property type="entry name" value="Sigma2 domain of RNA polymerase sigma factors"/>
    <property type="match status" value="1"/>
</dbReference>
<keyword evidence="9" id="KW-1185">Reference proteome</keyword>
<dbReference type="Proteomes" id="UP001597183">
    <property type="component" value="Unassembled WGS sequence"/>
</dbReference>
<dbReference type="InterPro" id="IPR036388">
    <property type="entry name" value="WH-like_DNA-bd_sf"/>
</dbReference>
<keyword evidence="2" id="KW-0805">Transcription regulation</keyword>
<accession>A0ABW4AN99</accession>
<dbReference type="Pfam" id="PF04542">
    <property type="entry name" value="Sigma70_r2"/>
    <property type="match status" value="1"/>
</dbReference>
<evidence type="ECO:0000256" key="3">
    <source>
        <dbReference type="ARBA" id="ARBA00023082"/>
    </source>
</evidence>
<comment type="caution">
    <text evidence="8">The sequence shown here is derived from an EMBL/GenBank/DDBJ whole genome shotgun (WGS) entry which is preliminary data.</text>
</comment>
<reference evidence="9" key="1">
    <citation type="journal article" date="2019" name="Int. J. Syst. Evol. Microbiol.">
        <title>The Global Catalogue of Microorganisms (GCM) 10K type strain sequencing project: providing services to taxonomists for standard genome sequencing and annotation.</title>
        <authorList>
            <consortium name="The Broad Institute Genomics Platform"/>
            <consortium name="The Broad Institute Genome Sequencing Center for Infectious Disease"/>
            <person name="Wu L."/>
            <person name="Ma J."/>
        </authorList>
    </citation>
    <scope>NUCLEOTIDE SEQUENCE [LARGE SCALE GENOMIC DNA]</scope>
    <source>
        <strain evidence="9">CCM 7526</strain>
    </source>
</reference>
<evidence type="ECO:0000259" key="6">
    <source>
        <dbReference type="Pfam" id="PF04542"/>
    </source>
</evidence>
<dbReference type="CDD" id="cd06171">
    <property type="entry name" value="Sigma70_r4"/>
    <property type="match status" value="1"/>
</dbReference>
<dbReference type="NCBIfam" id="TIGR02937">
    <property type="entry name" value="sigma70-ECF"/>
    <property type="match status" value="1"/>
</dbReference>
<evidence type="ECO:0000256" key="2">
    <source>
        <dbReference type="ARBA" id="ARBA00023015"/>
    </source>
</evidence>
<proteinExistence type="inferred from homology"/>
<gene>
    <name evidence="8" type="ORF">ACFQ5G_43645</name>
</gene>